<keyword evidence="7" id="KW-0326">Glycosidase</keyword>
<dbReference type="Pfam" id="PF16757">
    <property type="entry name" value="Fucosidase_C"/>
    <property type="match status" value="1"/>
</dbReference>
<feature type="domain" description="Alpha-L-fucosidase C-terminal" evidence="9">
    <location>
        <begin position="437"/>
        <end position="527"/>
    </location>
</feature>
<evidence type="ECO:0000313" key="11">
    <source>
        <dbReference type="Proteomes" id="UP001152320"/>
    </source>
</evidence>
<dbReference type="Gene3D" id="3.20.20.80">
    <property type="entry name" value="Glycosidases"/>
    <property type="match status" value="1"/>
</dbReference>
<dbReference type="FunFam" id="3.20.20.80:FF:000027">
    <property type="entry name" value="Alpha-L-fucosidase"/>
    <property type="match status" value="1"/>
</dbReference>
<dbReference type="EC" id="3.2.1.51" evidence="3"/>
<dbReference type="OrthoDB" id="6039950at2759"/>
<dbReference type="GO" id="GO:0004560">
    <property type="term" value="F:alpha-L-fucosidase activity"/>
    <property type="evidence" value="ECO:0007669"/>
    <property type="project" value="UniProtKB-EC"/>
</dbReference>
<keyword evidence="11" id="KW-1185">Reference proteome</keyword>
<keyword evidence="4" id="KW-0732">Signal</keyword>
<evidence type="ECO:0000259" key="9">
    <source>
        <dbReference type="Pfam" id="PF16757"/>
    </source>
</evidence>
<dbReference type="InterPro" id="IPR016286">
    <property type="entry name" value="FUC_metazoa-typ"/>
</dbReference>
<keyword evidence="6" id="KW-0325">Glycoprotein</keyword>
<dbReference type="AlphaFoldDB" id="A0A9Q1C257"/>
<protein>
    <recommendedName>
        <fullName evidence="3">alpha-L-fucosidase</fullName>
        <ecNumber evidence="3">3.2.1.51</ecNumber>
    </recommendedName>
</protein>
<feature type="domain" description="Glycoside hydrolase family 29 N-terminal" evidence="8">
    <location>
        <begin position="86"/>
        <end position="426"/>
    </location>
</feature>
<evidence type="ECO:0000313" key="10">
    <source>
        <dbReference type="EMBL" id="KAJ8036815.1"/>
    </source>
</evidence>
<dbReference type="InterPro" id="IPR057739">
    <property type="entry name" value="Glyco_hydro_29_N"/>
</dbReference>
<gene>
    <name evidence="10" type="ORF">HOLleu_17457</name>
</gene>
<dbReference type="SMART" id="SM00812">
    <property type="entry name" value="Alpha_L_fucos"/>
    <property type="match status" value="1"/>
</dbReference>
<evidence type="ECO:0000256" key="7">
    <source>
        <dbReference type="ARBA" id="ARBA00023295"/>
    </source>
</evidence>
<dbReference type="PANTHER" id="PTHR10030">
    <property type="entry name" value="ALPHA-L-FUCOSIDASE"/>
    <property type="match status" value="1"/>
</dbReference>
<evidence type="ECO:0000256" key="6">
    <source>
        <dbReference type="ARBA" id="ARBA00023180"/>
    </source>
</evidence>
<dbReference type="InterPro" id="IPR000933">
    <property type="entry name" value="Glyco_hydro_29"/>
</dbReference>
<keyword evidence="5" id="KW-0378">Hydrolase</keyword>
<dbReference type="PANTHER" id="PTHR10030:SF37">
    <property type="entry name" value="ALPHA-L-FUCOSIDASE-RELATED"/>
    <property type="match status" value="1"/>
</dbReference>
<proteinExistence type="inferred from homology"/>
<dbReference type="GO" id="GO:0006004">
    <property type="term" value="P:fucose metabolic process"/>
    <property type="evidence" value="ECO:0007669"/>
    <property type="project" value="InterPro"/>
</dbReference>
<dbReference type="InterPro" id="IPR013780">
    <property type="entry name" value="Glyco_hydro_b"/>
</dbReference>
<dbReference type="Gene3D" id="2.60.40.1180">
    <property type="entry name" value="Golgi alpha-mannosidase II"/>
    <property type="match status" value="1"/>
</dbReference>
<dbReference type="Proteomes" id="UP001152320">
    <property type="component" value="Chromosome 8"/>
</dbReference>
<dbReference type="GO" id="GO:0016139">
    <property type="term" value="P:glycoside catabolic process"/>
    <property type="evidence" value="ECO:0007669"/>
    <property type="project" value="TreeGrafter"/>
</dbReference>
<organism evidence="10 11">
    <name type="scientific">Holothuria leucospilota</name>
    <name type="common">Black long sea cucumber</name>
    <name type="synonym">Mertensiothuria leucospilota</name>
    <dbReference type="NCBI Taxonomy" id="206669"/>
    <lineage>
        <taxon>Eukaryota</taxon>
        <taxon>Metazoa</taxon>
        <taxon>Echinodermata</taxon>
        <taxon>Eleutherozoa</taxon>
        <taxon>Echinozoa</taxon>
        <taxon>Holothuroidea</taxon>
        <taxon>Aspidochirotacea</taxon>
        <taxon>Aspidochirotida</taxon>
        <taxon>Holothuriidae</taxon>
        <taxon>Holothuria</taxon>
    </lineage>
</organism>
<evidence type="ECO:0000256" key="5">
    <source>
        <dbReference type="ARBA" id="ARBA00022801"/>
    </source>
</evidence>
<comment type="similarity">
    <text evidence="2">Belongs to the glycosyl hydrolase 29 family.</text>
</comment>
<comment type="function">
    <text evidence="1">Alpha-L-fucosidase is responsible for hydrolyzing the alpha-1,6-linked fucose joined to the reducing-end N-acetylglucosamine of the carbohydrate moieties of glycoproteins.</text>
</comment>
<evidence type="ECO:0000256" key="4">
    <source>
        <dbReference type="ARBA" id="ARBA00022729"/>
    </source>
</evidence>
<reference evidence="10" key="1">
    <citation type="submission" date="2021-10" db="EMBL/GenBank/DDBJ databases">
        <title>Tropical sea cucumber genome reveals ecological adaptation and Cuvierian tubules defense mechanism.</title>
        <authorList>
            <person name="Chen T."/>
        </authorList>
    </citation>
    <scope>NUCLEOTIDE SEQUENCE</scope>
    <source>
        <strain evidence="10">Nanhai2018</strain>
        <tissue evidence="10">Muscle</tissue>
    </source>
</reference>
<comment type="caution">
    <text evidence="10">The sequence shown here is derived from an EMBL/GenBank/DDBJ whole genome shotgun (WGS) entry which is preliminary data.</text>
</comment>
<name>A0A9Q1C257_HOLLE</name>
<sequence>MHAATESCQTAPRSNLLCLLVQAYCNRTIVNCYVGYVFHSSVLVQTLYCVQMAPRTSTAFKIVSGMNIMDLRKSILVALLAFSQLSVAQYQPTWDSLDSRPLPDWFDKAKVGIFIHWSVNSVPAFAPGFGTACRFWQYLTQENKEVVQYLQDYYGPQFTYQDFGPMFKADLWNPNEWASLFKKAGAKYVVFVSKHHEGWNNWKSKYQWGWNSVDEGPKRDIVGDLAAAIRNTTDLHFGIYHSLMAFYNPDFLDDLASNFTSRKYPVNVAIPQLKELVTLYKPELIWSDGVKSPSTDNYWGSKEFLAWLYNESPVKDYVVVNDRWGTGDLCKHGGYLTCGDRFNPRRLQKRKWEGAFTIDTSSWCYKRNEKLGKYMSSKKIIKLLVEIVSCGGNFLIDIGPSSDGMIPLIFQERLLDMGAWLEINGEAIYESSPWRAQNDSVTEGVWYTSKKNASGQLVVYAHVLDWPIKGKLILGSPTVTEETEVTMLGVPFPLPWTLSDPDEFLIVNMGVITFTDMPNLNAWTLKLSNVS</sequence>
<dbReference type="Pfam" id="PF01120">
    <property type="entry name" value="Alpha_L_fucos"/>
    <property type="match status" value="1"/>
</dbReference>
<dbReference type="InterPro" id="IPR031919">
    <property type="entry name" value="Fucosidase_C"/>
</dbReference>
<evidence type="ECO:0000256" key="1">
    <source>
        <dbReference type="ARBA" id="ARBA00004071"/>
    </source>
</evidence>
<evidence type="ECO:0000256" key="3">
    <source>
        <dbReference type="ARBA" id="ARBA00012662"/>
    </source>
</evidence>
<evidence type="ECO:0000259" key="8">
    <source>
        <dbReference type="Pfam" id="PF01120"/>
    </source>
</evidence>
<evidence type="ECO:0000256" key="2">
    <source>
        <dbReference type="ARBA" id="ARBA00007951"/>
    </source>
</evidence>
<accession>A0A9Q1C257</accession>
<dbReference type="GO" id="GO:0005764">
    <property type="term" value="C:lysosome"/>
    <property type="evidence" value="ECO:0007669"/>
    <property type="project" value="TreeGrafter"/>
</dbReference>
<dbReference type="EMBL" id="JAIZAY010000008">
    <property type="protein sequence ID" value="KAJ8036815.1"/>
    <property type="molecule type" value="Genomic_DNA"/>
</dbReference>
<dbReference type="SUPFAM" id="SSF51445">
    <property type="entry name" value="(Trans)glycosidases"/>
    <property type="match status" value="1"/>
</dbReference>
<dbReference type="InterPro" id="IPR017853">
    <property type="entry name" value="GH"/>
</dbReference>
<dbReference type="PRINTS" id="PR00741">
    <property type="entry name" value="GLHYDRLASE29"/>
</dbReference>